<gene>
    <name evidence="5" type="ORF">C6I21_14610</name>
</gene>
<dbReference type="InterPro" id="IPR012337">
    <property type="entry name" value="RNaseH-like_sf"/>
</dbReference>
<evidence type="ECO:0000313" key="5">
    <source>
        <dbReference type="EMBL" id="PRO64430.1"/>
    </source>
</evidence>
<dbReference type="CDD" id="cd06127">
    <property type="entry name" value="DEDDh"/>
    <property type="match status" value="1"/>
</dbReference>
<dbReference type="InterPro" id="IPR036397">
    <property type="entry name" value="RNaseH_sf"/>
</dbReference>
<dbReference type="GO" id="GO:0008408">
    <property type="term" value="F:3'-5' exonuclease activity"/>
    <property type="evidence" value="ECO:0007669"/>
    <property type="project" value="TreeGrafter"/>
</dbReference>
<feature type="domain" description="Exonuclease" evidence="4">
    <location>
        <begin position="56"/>
        <end position="216"/>
    </location>
</feature>
<keyword evidence="1" id="KW-0540">Nuclease</keyword>
<evidence type="ECO:0000256" key="1">
    <source>
        <dbReference type="ARBA" id="ARBA00022722"/>
    </source>
</evidence>
<dbReference type="Proteomes" id="UP000243650">
    <property type="component" value="Unassembled WGS sequence"/>
</dbReference>
<dbReference type="SMART" id="SM00479">
    <property type="entry name" value="EXOIII"/>
    <property type="match status" value="1"/>
</dbReference>
<evidence type="ECO:0000259" key="4">
    <source>
        <dbReference type="SMART" id="SM00479"/>
    </source>
</evidence>
<dbReference type="Pfam" id="PF00929">
    <property type="entry name" value="RNase_T"/>
    <property type="match status" value="1"/>
</dbReference>
<accession>A0A2P6MDT4</accession>
<dbReference type="RefSeq" id="WP_105960218.1">
    <property type="nucleotide sequence ID" value="NZ_PVNS01000016.1"/>
</dbReference>
<name>A0A2P6MDT4_ALKUR</name>
<protein>
    <recommendedName>
        <fullName evidence="4">Exonuclease domain-containing protein</fullName>
    </recommendedName>
</protein>
<dbReference type="AlphaFoldDB" id="A0A2P6MDT4"/>
<keyword evidence="6" id="KW-1185">Reference proteome</keyword>
<dbReference type="GO" id="GO:0005829">
    <property type="term" value="C:cytosol"/>
    <property type="evidence" value="ECO:0007669"/>
    <property type="project" value="TreeGrafter"/>
</dbReference>
<dbReference type="GO" id="GO:0003676">
    <property type="term" value="F:nucleic acid binding"/>
    <property type="evidence" value="ECO:0007669"/>
    <property type="project" value="InterPro"/>
</dbReference>
<proteinExistence type="predicted"/>
<reference evidence="5 6" key="1">
    <citation type="submission" date="2018-03" db="EMBL/GenBank/DDBJ databases">
        <title>Bacillus urumqiensis sp. nov., a moderately haloalkaliphilic bacterium isolated from a salt lake.</title>
        <authorList>
            <person name="Zhao B."/>
            <person name="Liao Z."/>
        </authorList>
    </citation>
    <scope>NUCLEOTIDE SEQUENCE [LARGE SCALE GENOMIC DNA]</scope>
    <source>
        <strain evidence="5 6">BZ-SZ-XJ18</strain>
    </source>
</reference>
<comment type="caution">
    <text evidence="5">The sequence shown here is derived from an EMBL/GenBank/DDBJ whole genome shotgun (WGS) entry which is preliminary data.</text>
</comment>
<dbReference type="EMBL" id="PVNS01000016">
    <property type="protein sequence ID" value="PRO64430.1"/>
    <property type="molecule type" value="Genomic_DNA"/>
</dbReference>
<evidence type="ECO:0000256" key="3">
    <source>
        <dbReference type="ARBA" id="ARBA00022839"/>
    </source>
</evidence>
<evidence type="ECO:0000313" key="6">
    <source>
        <dbReference type="Proteomes" id="UP000243650"/>
    </source>
</evidence>
<dbReference type="Gene3D" id="3.30.420.10">
    <property type="entry name" value="Ribonuclease H-like superfamily/Ribonuclease H"/>
    <property type="match status" value="1"/>
</dbReference>
<evidence type="ECO:0000256" key="2">
    <source>
        <dbReference type="ARBA" id="ARBA00022801"/>
    </source>
</evidence>
<dbReference type="OrthoDB" id="9804290at2"/>
<keyword evidence="3" id="KW-0269">Exonuclease</keyword>
<dbReference type="InterPro" id="IPR013520">
    <property type="entry name" value="Ribonucl_H"/>
</dbReference>
<dbReference type="PANTHER" id="PTHR30231:SF4">
    <property type="entry name" value="PROTEIN NEN2"/>
    <property type="match status" value="1"/>
</dbReference>
<sequence>MLLRWMKHTFQDGPAFEKYRDAFIDENRVIFDIACEAVEKANAAAERMHTDVNRIDFTVVDLETTGFFPDLGDEVLSIGACRNEKQFYDTCSAFKPVPPFIEELTGLKQQQINLSPSFPEILTSYLSFQEGSVQAAYPASFDLPFLQELLKRWQMPPLLVPGLDILELSRKTADKPDHRLDKWVSDLKLSTRRHHALEDASAASTVLDYLFRQKRYHYLEEVPGYMAPGSY</sequence>
<dbReference type="SUPFAM" id="SSF53098">
    <property type="entry name" value="Ribonuclease H-like"/>
    <property type="match status" value="1"/>
</dbReference>
<keyword evidence="2" id="KW-0378">Hydrolase</keyword>
<dbReference type="PANTHER" id="PTHR30231">
    <property type="entry name" value="DNA POLYMERASE III SUBUNIT EPSILON"/>
    <property type="match status" value="1"/>
</dbReference>
<organism evidence="5 6">
    <name type="scientific">Alkalicoccus urumqiensis</name>
    <name type="common">Bacillus urumqiensis</name>
    <dbReference type="NCBI Taxonomy" id="1548213"/>
    <lineage>
        <taxon>Bacteria</taxon>
        <taxon>Bacillati</taxon>
        <taxon>Bacillota</taxon>
        <taxon>Bacilli</taxon>
        <taxon>Bacillales</taxon>
        <taxon>Bacillaceae</taxon>
        <taxon>Alkalicoccus</taxon>
    </lineage>
</organism>